<evidence type="ECO:0000313" key="2">
    <source>
        <dbReference type="EMBL" id="KAJ8254541.1"/>
    </source>
</evidence>
<evidence type="ECO:0000256" key="1">
    <source>
        <dbReference type="SAM" id="MobiDB-lite"/>
    </source>
</evidence>
<reference evidence="2" key="1">
    <citation type="journal article" date="2023" name="Science">
        <title>Genome structures resolve the early diversification of teleost fishes.</title>
        <authorList>
            <person name="Parey E."/>
            <person name="Louis A."/>
            <person name="Montfort J."/>
            <person name="Bouchez O."/>
            <person name="Roques C."/>
            <person name="Iampietro C."/>
            <person name="Lluch J."/>
            <person name="Castinel A."/>
            <person name="Donnadieu C."/>
            <person name="Desvignes T."/>
            <person name="Floi Bucao C."/>
            <person name="Jouanno E."/>
            <person name="Wen M."/>
            <person name="Mejri S."/>
            <person name="Dirks R."/>
            <person name="Jansen H."/>
            <person name="Henkel C."/>
            <person name="Chen W.J."/>
            <person name="Zahm M."/>
            <person name="Cabau C."/>
            <person name="Klopp C."/>
            <person name="Thompson A.W."/>
            <person name="Robinson-Rechavi M."/>
            <person name="Braasch I."/>
            <person name="Lecointre G."/>
            <person name="Bobe J."/>
            <person name="Postlethwait J.H."/>
            <person name="Berthelot C."/>
            <person name="Roest Crollius H."/>
            <person name="Guiguen Y."/>
        </authorList>
    </citation>
    <scope>NUCLEOTIDE SEQUENCE</scope>
    <source>
        <strain evidence="2">Concon-B</strain>
    </source>
</reference>
<organism evidence="2 3">
    <name type="scientific">Conger conger</name>
    <name type="common">Conger eel</name>
    <name type="synonym">Muraena conger</name>
    <dbReference type="NCBI Taxonomy" id="82655"/>
    <lineage>
        <taxon>Eukaryota</taxon>
        <taxon>Metazoa</taxon>
        <taxon>Chordata</taxon>
        <taxon>Craniata</taxon>
        <taxon>Vertebrata</taxon>
        <taxon>Euteleostomi</taxon>
        <taxon>Actinopterygii</taxon>
        <taxon>Neopterygii</taxon>
        <taxon>Teleostei</taxon>
        <taxon>Anguilliformes</taxon>
        <taxon>Congridae</taxon>
        <taxon>Conger</taxon>
    </lineage>
</organism>
<feature type="region of interest" description="Disordered" evidence="1">
    <location>
        <begin position="138"/>
        <end position="164"/>
    </location>
</feature>
<evidence type="ECO:0000313" key="3">
    <source>
        <dbReference type="Proteomes" id="UP001152803"/>
    </source>
</evidence>
<dbReference type="EMBL" id="JAFJMO010000016">
    <property type="protein sequence ID" value="KAJ8254541.1"/>
    <property type="molecule type" value="Genomic_DNA"/>
</dbReference>
<dbReference type="OrthoDB" id="10656981at2759"/>
<feature type="region of interest" description="Disordered" evidence="1">
    <location>
        <begin position="83"/>
        <end position="102"/>
    </location>
</feature>
<feature type="non-terminal residue" evidence="2">
    <location>
        <position position="1"/>
    </location>
</feature>
<feature type="compositionally biased region" description="Gly residues" evidence="1">
    <location>
        <begin position="92"/>
        <end position="102"/>
    </location>
</feature>
<name>A0A9Q1HQU8_CONCO</name>
<dbReference type="Proteomes" id="UP001152803">
    <property type="component" value="Unassembled WGS sequence"/>
</dbReference>
<protein>
    <submittedName>
        <fullName evidence="2">Uncharacterized protein</fullName>
    </submittedName>
</protein>
<accession>A0A9Q1HQU8</accession>
<keyword evidence="3" id="KW-1185">Reference proteome</keyword>
<comment type="caution">
    <text evidence="2">The sequence shown here is derived from an EMBL/GenBank/DDBJ whole genome shotgun (WGS) entry which is preliminary data.</text>
</comment>
<gene>
    <name evidence="2" type="ORF">COCON_G00211530</name>
</gene>
<feature type="region of interest" description="Disordered" evidence="1">
    <location>
        <begin position="1"/>
        <end position="58"/>
    </location>
</feature>
<sequence length="243" mass="25583">RLPDLLGVGPDDVADAALDVREDDHGEDHQEGDRPHRPVHGLRHLRPAPPGGADGVHHGQVAVDAHDRQAEDAGELVDAVHRHHQTAHDGAEGPGVEGGLHGQEGQAQHEELVGDGQVEDVDVGDRLALGVAQHDVDDQRVAAQADDADGDVDEGDQHAGDGGALGHGRVAPVARQEAAVQPRVIEQGVVEQGVVQQGVVEEAVVEDDEERLGGAECKNNDGKCAIIWMKTMSTSRLSEMADL</sequence>
<dbReference type="AlphaFoldDB" id="A0A9Q1HQU8"/>
<feature type="compositionally biased region" description="Basic and acidic residues" evidence="1">
    <location>
        <begin position="18"/>
        <end position="36"/>
    </location>
</feature>
<proteinExistence type="predicted"/>
<feature type="compositionally biased region" description="Basic residues" evidence="1">
    <location>
        <begin position="37"/>
        <end position="46"/>
    </location>
</feature>